<gene>
    <name evidence="2" type="ORF">GUITHDRAFT_136310</name>
</gene>
<proteinExistence type="predicted"/>
<evidence type="ECO:0000313" key="3">
    <source>
        <dbReference type="EnsemblProtists" id="EKX49147"/>
    </source>
</evidence>
<reference evidence="3" key="3">
    <citation type="submission" date="2015-06" db="UniProtKB">
        <authorList>
            <consortium name="EnsemblProtists"/>
        </authorList>
    </citation>
    <scope>IDENTIFICATION</scope>
</reference>
<dbReference type="HOGENOM" id="CLU_1328558_0_0_1"/>
<dbReference type="KEGG" id="gtt:GUITHDRAFT_136310"/>
<keyword evidence="4" id="KW-1185">Reference proteome</keyword>
<dbReference type="EMBL" id="JH992983">
    <property type="protein sequence ID" value="EKX49147.1"/>
    <property type="molecule type" value="Genomic_DNA"/>
</dbReference>
<keyword evidence="1" id="KW-0175">Coiled coil</keyword>
<evidence type="ECO:0000313" key="2">
    <source>
        <dbReference type="EMBL" id="EKX49147.1"/>
    </source>
</evidence>
<sequence length="207" mass="22754">MERFAPYSLFLKAGHDLVVKHPRRQGDVFRWSVAITSAIMFLVLFACYGSSSSSSSSNDTARSFLLAKQLQTKGTKRAGEASGSSFLALPAGEPASIDIILGRNDRMMQDQELLASLEAQSQQVRSELADARKESLALVKQQVDDKRSMLQLLARQKSLVQDMGEVSRAGSFAGDERKAVMEHLQLSSNKQVFTEEESAMEAYWAGG</sequence>
<dbReference type="PaxDb" id="55529-EKX49147"/>
<name>L1JLC9_GUITC</name>
<feature type="coiled-coil region" evidence="1">
    <location>
        <begin position="107"/>
        <end position="134"/>
    </location>
</feature>
<dbReference type="Proteomes" id="UP000011087">
    <property type="component" value="Unassembled WGS sequence"/>
</dbReference>
<dbReference type="GeneID" id="17305818"/>
<dbReference type="AlphaFoldDB" id="L1JLC9"/>
<dbReference type="RefSeq" id="XP_005836127.1">
    <property type="nucleotide sequence ID" value="XM_005836070.1"/>
</dbReference>
<evidence type="ECO:0000256" key="1">
    <source>
        <dbReference type="SAM" id="Coils"/>
    </source>
</evidence>
<dbReference type="EnsemblProtists" id="EKX49147">
    <property type="protein sequence ID" value="EKX49147"/>
    <property type="gene ID" value="GUITHDRAFT_136310"/>
</dbReference>
<accession>L1JLC9</accession>
<evidence type="ECO:0000313" key="4">
    <source>
        <dbReference type="Proteomes" id="UP000011087"/>
    </source>
</evidence>
<protein>
    <submittedName>
        <fullName evidence="2 3">Uncharacterized protein</fullName>
    </submittedName>
</protein>
<organism evidence="2">
    <name type="scientific">Guillardia theta (strain CCMP2712)</name>
    <name type="common">Cryptophyte</name>
    <dbReference type="NCBI Taxonomy" id="905079"/>
    <lineage>
        <taxon>Eukaryota</taxon>
        <taxon>Cryptophyceae</taxon>
        <taxon>Pyrenomonadales</taxon>
        <taxon>Geminigeraceae</taxon>
        <taxon>Guillardia</taxon>
    </lineage>
</organism>
<reference evidence="4" key="2">
    <citation type="submission" date="2012-11" db="EMBL/GenBank/DDBJ databases">
        <authorList>
            <person name="Kuo A."/>
            <person name="Curtis B.A."/>
            <person name="Tanifuji G."/>
            <person name="Burki F."/>
            <person name="Gruber A."/>
            <person name="Irimia M."/>
            <person name="Maruyama S."/>
            <person name="Arias M.C."/>
            <person name="Ball S.G."/>
            <person name="Gile G.H."/>
            <person name="Hirakawa Y."/>
            <person name="Hopkins J.F."/>
            <person name="Rensing S.A."/>
            <person name="Schmutz J."/>
            <person name="Symeonidi A."/>
            <person name="Elias M."/>
            <person name="Eveleigh R.J."/>
            <person name="Herman E.K."/>
            <person name="Klute M.J."/>
            <person name="Nakayama T."/>
            <person name="Obornik M."/>
            <person name="Reyes-Prieto A."/>
            <person name="Armbrust E.V."/>
            <person name="Aves S.J."/>
            <person name="Beiko R.G."/>
            <person name="Coutinho P."/>
            <person name="Dacks J.B."/>
            <person name="Durnford D.G."/>
            <person name="Fast N.M."/>
            <person name="Green B.R."/>
            <person name="Grisdale C."/>
            <person name="Hempe F."/>
            <person name="Henrissat B."/>
            <person name="Hoppner M.P."/>
            <person name="Ishida K.-I."/>
            <person name="Kim E."/>
            <person name="Koreny L."/>
            <person name="Kroth P.G."/>
            <person name="Liu Y."/>
            <person name="Malik S.-B."/>
            <person name="Maier U.G."/>
            <person name="McRose D."/>
            <person name="Mock T."/>
            <person name="Neilson J.A."/>
            <person name="Onodera N.T."/>
            <person name="Poole A.M."/>
            <person name="Pritham E.J."/>
            <person name="Richards T.A."/>
            <person name="Rocap G."/>
            <person name="Roy S.W."/>
            <person name="Sarai C."/>
            <person name="Schaack S."/>
            <person name="Shirato S."/>
            <person name="Slamovits C.H."/>
            <person name="Spencer D.F."/>
            <person name="Suzuki S."/>
            <person name="Worden A.Z."/>
            <person name="Zauner S."/>
            <person name="Barry K."/>
            <person name="Bell C."/>
            <person name="Bharti A.K."/>
            <person name="Crow J.A."/>
            <person name="Grimwood J."/>
            <person name="Kramer R."/>
            <person name="Lindquist E."/>
            <person name="Lucas S."/>
            <person name="Salamov A."/>
            <person name="McFadden G.I."/>
            <person name="Lane C.E."/>
            <person name="Keeling P.J."/>
            <person name="Gray M.W."/>
            <person name="Grigoriev I.V."/>
            <person name="Archibald J.M."/>
        </authorList>
    </citation>
    <scope>NUCLEOTIDE SEQUENCE</scope>
    <source>
        <strain evidence="4">CCMP2712</strain>
    </source>
</reference>
<reference evidence="2 4" key="1">
    <citation type="journal article" date="2012" name="Nature">
        <title>Algal genomes reveal evolutionary mosaicism and the fate of nucleomorphs.</title>
        <authorList>
            <consortium name="DOE Joint Genome Institute"/>
            <person name="Curtis B.A."/>
            <person name="Tanifuji G."/>
            <person name="Burki F."/>
            <person name="Gruber A."/>
            <person name="Irimia M."/>
            <person name="Maruyama S."/>
            <person name="Arias M.C."/>
            <person name="Ball S.G."/>
            <person name="Gile G.H."/>
            <person name="Hirakawa Y."/>
            <person name="Hopkins J.F."/>
            <person name="Kuo A."/>
            <person name="Rensing S.A."/>
            <person name="Schmutz J."/>
            <person name="Symeonidi A."/>
            <person name="Elias M."/>
            <person name="Eveleigh R.J."/>
            <person name="Herman E.K."/>
            <person name="Klute M.J."/>
            <person name="Nakayama T."/>
            <person name="Obornik M."/>
            <person name="Reyes-Prieto A."/>
            <person name="Armbrust E.V."/>
            <person name="Aves S.J."/>
            <person name="Beiko R.G."/>
            <person name="Coutinho P."/>
            <person name="Dacks J.B."/>
            <person name="Durnford D.G."/>
            <person name="Fast N.M."/>
            <person name="Green B.R."/>
            <person name="Grisdale C.J."/>
            <person name="Hempel F."/>
            <person name="Henrissat B."/>
            <person name="Hoppner M.P."/>
            <person name="Ishida K."/>
            <person name="Kim E."/>
            <person name="Koreny L."/>
            <person name="Kroth P.G."/>
            <person name="Liu Y."/>
            <person name="Malik S.B."/>
            <person name="Maier U.G."/>
            <person name="McRose D."/>
            <person name="Mock T."/>
            <person name="Neilson J.A."/>
            <person name="Onodera N.T."/>
            <person name="Poole A.M."/>
            <person name="Pritham E.J."/>
            <person name="Richards T.A."/>
            <person name="Rocap G."/>
            <person name="Roy S.W."/>
            <person name="Sarai C."/>
            <person name="Schaack S."/>
            <person name="Shirato S."/>
            <person name="Slamovits C.H."/>
            <person name="Spencer D.F."/>
            <person name="Suzuki S."/>
            <person name="Worden A.Z."/>
            <person name="Zauner S."/>
            <person name="Barry K."/>
            <person name="Bell C."/>
            <person name="Bharti A.K."/>
            <person name="Crow J.A."/>
            <person name="Grimwood J."/>
            <person name="Kramer R."/>
            <person name="Lindquist E."/>
            <person name="Lucas S."/>
            <person name="Salamov A."/>
            <person name="McFadden G.I."/>
            <person name="Lane C.E."/>
            <person name="Keeling P.J."/>
            <person name="Gray M.W."/>
            <person name="Grigoriev I.V."/>
            <person name="Archibald J.M."/>
        </authorList>
    </citation>
    <scope>NUCLEOTIDE SEQUENCE</scope>
    <source>
        <strain evidence="2 4">CCMP2712</strain>
    </source>
</reference>